<evidence type="ECO:0000313" key="1">
    <source>
        <dbReference type="EMBL" id="MCI39303.1"/>
    </source>
</evidence>
<dbReference type="AlphaFoldDB" id="A0A392RRQ9"/>
<dbReference type="Proteomes" id="UP000265520">
    <property type="component" value="Unassembled WGS sequence"/>
</dbReference>
<organism evidence="1 2">
    <name type="scientific">Trifolium medium</name>
    <dbReference type="NCBI Taxonomy" id="97028"/>
    <lineage>
        <taxon>Eukaryota</taxon>
        <taxon>Viridiplantae</taxon>
        <taxon>Streptophyta</taxon>
        <taxon>Embryophyta</taxon>
        <taxon>Tracheophyta</taxon>
        <taxon>Spermatophyta</taxon>
        <taxon>Magnoliopsida</taxon>
        <taxon>eudicotyledons</taxon>
        <taxon>Gunneridae</taxon>
        <taxon>Pentapetalae</taxon>
        <taxon>rosids</taxon>
        <taxon>fabids</taxon>
        <taxon>Fabales</taxon>
        <taxon>Fabaceae</taxon>
        <taxon>Papilionoideae</taxon>
        <taxon>50 kb inversion clade</taxon>
        <taxon>NPAAA clade</taxon>
        <taxon>Hologalegina</taxon>
        <taxon>IRL clade</taxon>
        <taxon>Trifolieae</taxon>
        <taxon>Trifolium</taxon>
    </lineage>
</organism>
<sequence>MRWQVREADVARDMSRLLPWQAREDGNGSWMARRLPAEARAGACAGVWP</sequence>
<evidence type="ECO:0000313" key="2">
    <source>
        <dbReference type="Proteomes" id="UP000265520"/>
    </source>
</evidence>
<proteinExistence type="predicted"/>
<reference evidence="1 2" key="1">
    <citation type="journal article" date="2018" name="Front. Plant Sci.">
        <title>Red Clover (Trifolium pratense) and Zigzag Clover (T. medium) - A Picture of Genomic Similarities and Differences.</title>
        <authorList>
            <person name="Dluhosova J."/>
            <person name="Istvanek J."/>
            <person name="Nedelnik J."/>
            <person name="Repkova J."/>
        </authorList>
    </citation>
    <scope>NUCLEOTIDE SEQUENCE [LARGE SCALE GENOMIC DNA]</scope>
    <source>
        <strain evidence="2">cv. 10/8</strain>
        <tissue evidence="1">Leaf</tissue>
    </source>
</reference>
<protein>
    <submittedName>
        <fullName evidence="1">Uncharacterized protein</fullName>
    </submittedName>
</protein>
<dbReference type="EMBL" id="LXQA010265829">
    <property type="protein sequence ID" value="MCI39303.1"/>
    <property type="molecule type" value="Genomic_DNA"/>
</dbReference>
<accession>A0A392RRQ9</accession>
<comment type="caution">
    <text evidence="1">The sequence shown here is derived from an EMBL/GenBank/DDBJ whole genome shotgun (WGS) entry which is preliminary data.</text>
</comment>
<keyword evidence="2" id="KW-1185">Reference proteome</keyword>
<name>A0A392RRQ9_9FABA</name>